<gene>
    <name evidence="1" type="ORF">BDD21_5194</name>
</gene>
<dbReference type="Gene3D" id="3.30.70.1200">
    <property type="entry name" value="Crispr-associated protein, domain 1"/>
    <property type="match status" value="1"/>
</dbReference>
<dbReference type="Pfam" id="PF08798">
    <property type="entry name" value="CRISPR_assoc"/>
    <property type="match status" value="1"/>
</dbReference>
<dbReference type="Proteomes" id="UP000274556">
    <property type="component" value="Unassembled WGS sequence"/>
</dbReference>
<organism evidence="1 2">
    <name type="scientific">Thiocapsa rosea</name>
    <dbReference type="NCBI Taxonomy" id="69360"/>
    <lineage>
        <taxon>Bacteria</taxon>
        <taxon>Pseudomonadati</taxon>
        <taxon>Pseudomonadota</taxon>
        <taxon>Gammaproteobacteria</taxon>
        <taxon>Chromatiales</taxon>
        <taxon>Chromatiaceae</taxon>
        <taxon>Thiocapsa</taxon>
    </lineage>
</organism>
<name>A0A495VGL8_9GAMM</name>
<comment type="caution">
    <text evidence="1">The sequence shown here is derived from an EMBL/GenBank/DDBJ whole genome shotgun (WGS) entry which is preliminary data.</text>
</comment>
<proteinExistence type="predicted"/>
<evidence type="ECO:0000313" key="2">
    <source>
        <dbReference type="Proteomes" id="UP000274556"/>
    </source>
</evidence>
<dbReference type="SMART" id="SM01101">
    <property type="entry name" value="CRISPR_assoc"/>
    <property type="match status" value="1"/>
</dbReference>
<sequence>MNGVSYWLSRMTPRPGLDFSDFVALGGLDPYGQHQLVWTFFDLPREQAPTQVPFLFRAEVRDGLPLLYVLSKDEPRDDSGKWRIESKDYRPALALGDRLAFKLRANPTVARPGDVVLGRDEAPKLRTSGLKAEQPKHRSKRHDVVMDAKQRMDWKAMPPDERPSLAQLACEAGAGWLRKREERLGCRFNPASLRVDGYRTHRMNRKRGISLSTVDFEGEMQVTDLERFTPILFNGIGPGKAFGCGLMLVRRITEK</sequence>
<keyword evidence="2" id="KW-1185">Reference proteome</keyword>
<dbReference type="SUPFAM" id="SSF117987">
    <property type="entry name" value="CRISPR-associated protein"/>
    <property type="match status" value="2"/>
</dbReference>
<protein>
    <submittedName>
        <fullName evidence="1">CRISPR-associated Cse3 family protein</fullName>
    </submittedName>
</protein>
<dbReference type="OrthoDB" id="9795689at2"/>
<dbReference type="AlphaFoldDB" id="A0A495VGL8"/>
<evidence type="ECO:0000313" key="1">
    <source>
        <dbReference type="EMBL" id="RKT47597.1"/>
    </source>
</evidence>
<dbReference type="EMBL" id="RBXL01000001">
    <property type="protein sequence ID" value="RKT47597.1"/>
    <property type="molecule type" value="Genomic_DNA"/>
</dbReference>
<reference evidence="1 2" key="1">
    <citation type="submission" date="2018-10" db="EMBL/GenBank/DDBJ databases">
        <title>Genomic Encyclopedia of Archaeal and Bacterial Type Strains, Phase II (KMG-II): from individual species to whole genera.</title>
        <authorList>
            <person name="Goeker M."/>
        </authorList>
    </citation>
    <scope>NUCLEOTIDE SEQUENCE [LARGE SCALE GENOMIC DNA]</scope>
    <source>
        <strain evidence="1 2">DSM 235</strain>
    </source>
</reference>
<accession>A0A495VGL8</accession>
<dbReference type="NCBIfam" id="TIGR01907">
    <property type="entry name" value="casE_Cse3"/>
    <property type="match status" value="2"/>
</dbReference>
<dbReference type="CDD" id="cd09727">
    <property type="entry name" value="Cas6_I-E"/>
    <property type="match status" value="1"/>
</dbReference>
<dbReference type="Gene3D" id="3.30.70.1210">
    <property type="entry name" value="Crispr-associated protein, domain 2"/>
    <property type="match status" value="1"/>
</dbReference>
<dbReference type="InterPro" id="IPR010179">
    <property type="entry name" value="CRISPR-assoc_prot_Cse3"/>
</dbReference>